<evidence type="ECO:0000313" key="1">
    <source>
        <dbReference type="EMBL" id="RCV44452.1"/>
    </source>
</evidence>
<reference evidence="1" key="1">
    <citation type="journal article" date="2012" name="Nat. Biotechnol.">
        <title>Reference genome sequence of the model plant Setaria.</title>
        <authorList>
            <person name="Bennetzen J.L."/>
            <person name="Schmutz J."/>
            <person name="Wang H."/>
            <person name="Percifield R."/>
            <person name="Hawkins J."/>
            <person name="Pontaroli A.C."/>
            <person name="Estep M."/>
            <person name="Feng L."/>
            <person name="Vaughn J.N."/>
            <person name="Grimwood J."/>
            <person name="Jenkins J."/>
            <person name="Barry K."/>
            <person name="Lindquist E."/>
            <person name="Hellsten U."/>
            <person name="Deshpande S."/>
            <person name="Wang X."/>
            <person name="Wu X."/>
            <person name="Mitros T."/>
            <person name="Triplett J."/>
            <person name="Yang X."/>
            <person name="Ye C.Y."/>
            <person name="Mauro-Herrera M."/>
            <person name="Wang L."/>
            <person name="Li P."/>
            <person name="Sharma M."/>
            <person name="Sharma R."/>
            <person name="Ronald P.C."/>
            <person name="Panaud O."/>
            <person name="Kellogg E.A."/>
            <person name="Brutnell T.P."/>
            <person name="Doust A.N."/>
            <person name="Tuskan G.A."/>
            <person name="Rokhsar D."/>
            <person name="Devos K.M."/>
        </authorList>
    </citation>
    <scope>NUCLEOTIDE SEQUENCE [LARGE SCALE GENOMIC DNA]</scope>
    <source>
        <strain evidence="1">Yugu1</strain>
    </source>
</reference>
<dbReference type="AlphaFoldDB" id="A0A368SPU2"/>
<proteinExistence type="predicted"/>
<name>A0A368SPU2_SETIT</name>
<gene>
    <name evidence="1" type="ORF">SETIT_9G375000v2</name>
</gene>
<dbReference type="EMBL" id="CM003536">
    <property type="protein sequence ID" value="RCV44451.1"/>
    <property type="molecule type" value="Genomic_DNA"/>
</dbReference>
<dbReference type="EMBL" id="CM003536">
    <property type="protein sequence ID" value="RCV44452.1"/>
    <property type="molecule type" value="Genomic_DNA"/>
</dbReference>
<accession>A0A368SPU2</accession>
<sequence length="147" mass="16561">MAAPAPLHARQRWQDVQPPSIQASSQEELVFLVTSGPELHELNGGSRVRLVEKVRRAIPFLYLGEDAGAFIHSSQRDYDHLRGLTRDAARTISLLSWRSFKSSDASQAGELERDERLPLPHLREAAFVGFAACWRRSCSRAPGAWRR</sequence>
<dbReference type="EMBL" id="CM003536">
    <property type="protein sequence ID" value="RCV44453.1"/>
    <property type="molecule type" value="Genomic_DNA"/>
</dbReference>
<protein>
    <submittedName>
        <fullName evidence="1">Uncharacterized protein</fullName>
    </submittedName>
</protein>
<organism evidence="1">
    <name type="scientific">Setaria italica</name>
    <name type="common">Foxtail millet</name>
    <name type="synonym">Panicum italicum</name>
    <dbReference type="NCBI Taxonomy" id="4555"/>
    <lineage>
        <taxon>Eukaryota</taxon>
        <taxon>Viridiplantae</taxon>
        <taxon>Streptophyta</taxon>
        <taxon>Embryophyta</taxon>
        <taxon>Tracheophyta</taxon>
        <taxon>Spermatophyta</taxon>
        <taxon>Magnoliopsida</taxon>
        <taxon>Liliopsida</taxon>
        <taxon>Poales</taxon>
        <taxon>Poaceae</taxon>
        <taxon>PACMAD clade</taxon>
        <taxon>Panicoideae</taxon>
        <taxon>Panicodae</taxon>
        <taxon>Paniceae</taxon>
        <taxon>Cenchrinae</taxon>
        <taxon>Setaria</taxon>
    </lineage>
</organism>
<reference evidence="1" key="2">
    <citation type="submission" date="2015-07" db="EMBL/GenBank/DDBJ databases">
        <authorList>
            <person name="Noorani M."/>
        </authorList>
    </citation>
    <scope>NUCLEOTIDE SEQUENCE</scope>
    <source>
        <strain evidence="1">Yugu1</strain>
    </source>
</reference>